<dbReference type="AlphaFoldDB" id="A0A411Z0N2"/>
<dbReference type="Pfam" id="PF02472">
    <property type="entry name" value="ExbD"/>
    <property type="match status" value="1"/>
</dbReference>
<dbReference type="Proteomes" id="UP000284547">
    <property type="component" value="Unassembled WGS sequence"/>
</dbReference>
<dbReference type="Gene3D" id="3.30.420.270">
    <property type="match status" value="1"/>
</dbReference>
<dbReference type="RefSeq" id="WP_118152941.1">
    <property type="nucleotide sequence ID" value="NZ_QWEY01000007.1"/>
</dbReference>
<evidence type="ECO:0000256" key="2">
    <source>
        <dbReference type="ARBA" id="ARBA00005811"/>
    </source>
</evidence>
<comment type="subcellular location">
    <subcellularLocation>
        <location evidence="1">Cell membrane</location>
        <topology evidence="1">Single-pass membrane protein</topology>
    </subcellularLocation>
    <subcellularLocation>
        <location evidence="7">Cell membrane</location>
        <topology evidence="7">Single-pass type II membrane protein</topology>
    </subcellularLocation>
</comment>
<proteinExistence type="inferred from homology"/>
<accession>A0A411Z0N2</accession>
<evidence type="ECO:0000256" key="3">
    <source>
        <dbReference type="ARBA" id="ARBA00022475"/>
    </source>
</evidence>
<gene>
    <name evidence="8" type="ORF">D1012_13130</name>
</gene>
<evidence type="ECO:0000313" key="8">
    <source>
        <dbReference type="EMBL" id="RGP36610.1"/>
    </source>
</evidence>
<name>A0A411Z0N2_9RHOB</name>
<keyword evidence="5" id="KW-1133">Transmembrane helix</keyword>
<keyword evidence="7" id="KW-0813">Transport</keyword>
<sequence>MISFGADRPRRRPNLTPMIDVVFLLLVFFMLASRFGVDRAVPLSLPGSGGSYSGPPRLVELSAEGLRLNGRAIAPEDLAAALTALMDSPTDAIVLRPQDGADLQALVVLMETLGAAGFSRLVLVE</sequence>
<evidence type="ECO:0000256" key="1">
    <source>
        <dbReference type="ARBA" id="ARBA00004162"/>
    </source>
</evidence>
<dbReference type="OrthoDB" id="5456447at2"/>
<dbReference type="InterPro" id="IPR003400">
    <property type="entry name" value="ExbD"/>
</dbReference>
<keyword evidence="6" id="KW-0472">Membrane</keyword>
<comment type="similarity">
    <text evidence="2 7">Belongs to the ExbD/TolR family.</text>
</comment>
<dbReference type="GO" id="GO:0022857">
    <property type="term" value="F:transmembrane transporter activity"/>
    <property type="evidence" value="ECO:0007669"/>
    <property type="project" value="InterPro"/>
</dbReference>
<dbReference type="EMBL" id="QWEY01000007">
    <property type="protein sequence ID" value="RGP36610.1"/>
    <property type="molecule type" value="Genomic_DNA"/>
</dbReference>
<evidence type="ECO:0000256" key="7">
    <source>
        <dbReference type="RuleBase" id="RU003879"/>
    </source>
</evidence>
<evidence type="ECO:0000256" key="5">
    <source>
        <dbReference type="ARBA" id="ARBA00022989"/>
    </source>
</evidence>
<evidence type="ECO:0000256" key="6">
    <source>
        <dbReference type="ARBA" id="ARBA00023136"/>
    </source>
</evidence>
<dbReference type="GO" id="GO:0015031">
    <property type="term" value="P:protein transport"/>
    <property type="evidence" value="ECO:0007669"/>
    <property type="project" value="UniProtKB-KW"/>
</dbReference>
<organism evidence="8 9">
    <name type="scientific">Pseudotabrizicola alkalilacus</name>
    <dbReference type="NCBI Taxonomy" id="2305252"/>
    <lineage>
        <taxon>Bacteria</taxon>
        <taxon>Pseudomonadati</taxon>
        <taxon>Pseudomonadota</taxon>
        <taxon>Alphaproteobacteria</taxon>
        <taxon>Rhodobacterales</taxon>
        <taxon>Paracoccaceae</taxon>
        <taxon>Pseudotabrizicola</taxon>
    </lineage>
</organism>
<evidence type="ECO:0000256" key="4">
    <source>
        <dbReference type="ARBA" id="ARBA00022692"/>
    </source>
</evidence>
<keyword evidence="4 7" id="KW-0812">Transmembrane</keyword>
<dbReference type="GO" id="GO:0005886">
    <property type="term" value="C:plasma membrane"/>
    <property type="evidence" value="ECO:0007669"/>
    <property type="project" value="UniProtKB-SubCell"/>
</dbReference>
<dbReference type="PANTHER" id="PTHR30558">
    <property type="entry name" value="EXBD MEMBRANE COMPONENT OF PMF-DRIVEN MACROMOLECULE IMPORT SYSTEM"/>
    <property type="match status" value="1"/>
</dbReference>
<reference evidence="8 9" key="1">
    <citation type="submission" date="2018-08" db="EMBL/GenBank/DDBJ databases">
        <title>Flavobacterium tibetense sp. nov., isolated from a wetland YonghuCo on Tibetan Plateau.</title>
        <authorList>
            <person name="Phurbu D."/>
            <person name="Lu H."/>
            <person name="Xing P."/>
        </authorList>
    </citation>
    <scope>NUCLEOTIDE SEQUENCE [LARGE SCALE GENOMIC DNA]</scope>
    <source>
        <strain evidence="8 9">DJC</strain>
    </source>
</reference>
<keyword evidence="7" id="KW-0653">Protein transport</keyword>
<keyword evidence="3" id="KW-1003">Cell membrane</keyword>
<keyword evidence="9" id="KW-1185">Reference proteome</keyword>
<evidence type="ECO:0000313" key="9">
    <source>
        <dbReference type="Proteomes" id="UP000284547"/>
    </source>
</evidence>
<dbReference type="PANTHER" id="PTHR30558:SF3">
    <property type="entry name" value="BIOPOLYMER TRANSPORT PROTEIN EXBD-RELATED"/>
    <property type="match status" value="1"/>
</dbReference>
<protein>
    <submittedName>
        <fullName evidence="8">Biopolymer transporter ExbD</fullName>
    </submittedName>
</protein>
<comment type="caution">
    <text evidence="8">The sequence shown here is derived from an EMBL/GenBank/DDBJ whole genome shotgun (WGS) entry which is preliminary data.</text>
</comment>